<gene>
    <name evidence="7" type="ORF">Naga_100030g44</name>
</gene>
<dbReference type="InterPro" id="IPR018456">
    <property type="entry name" value="PTR2_symporter_CS"/>
</dbReference>
<evidence type="ECO:0000313" key="7">
    <source>
        <dbReference type="EMBL" id="EWM23683.1"/>
    </source>
</evidence>
<comment type="similarity">
    <text evidence="2">Belongs to the major facilitator superfamily. Proton-dependent oligopeptide transporter (POT/PTR) (TC 2.A.17) family.</text>
</comment>
<evidence type="ECO:0000313" key="8">
    <source>
        <dbReference type="Proteomes" id="UP000019335"/>
    </source>
</evidence>
<dbReference type="Proteomes" id="UP000019335">
    <property type="component" value="Chromosome 16"/>
</dbReference>
<dbReference type="Pfam" id="PF00854">
    <property type="entry name" value="PTR2"/>
    <property type="match status" value="2"/>
</dbReference>
<evidence type="ECO:0000256" key="4">
    <source>
        <dbReference type="ARBA" id="ARBA00022989"/>
    </source>
</evidence>
<dbReference type="GO" id="GO:0016020">
    <property type="term" value="C:membrane"/>
    <property type="evidence" value="ECO:0007669"/>
    <property type="project" value="UniProtKB-SubCell"/>
</dbReference>
<feature type="transmembrane region" description="Helical" evidence="6">
    <location>
        <begin position="381"/>
        <end position="402"/>
    </location>
</feature>
<reference evidence="7 8" key="1">
    <citation type="journal article" date="2014" name="Mol. Plant">
        <title>Chromosome Scale Genome Assembly and Transcriptome Profiling of Nannochloropsis gaditana in Nitrogen Depletion.</title>
        <authorList>
            <person name="Corteggiani Carpinelli E."/>
            <person name="Telatin A."/>
            <person name="Vitulo N."/>
            <person name="Forcato C."/>
            <person name="D'Angelo M."/>
            <person name="Schiavon R."/>
            <person name="Vezzi A."/>
            <person name="Giacometti G.M."/>
            <person name="Morosinotto T."/>
            <person name="Valle G."/>
        </authorList>
    </citation>
    <scope>NUCLEOTIDE SEQUENCE [LARGE SCALE GENOMIC DNA]</scope>
    <source>
        <strain evidence="7 8">B-31</strain>
    </source>
</reference>
<evidence type="ECO:0000256" key="2">
    <source>
        <dbReference type="ARBA" id="ARBA00005982"/>
    </source>
</evidence>
<dbReference type="Gene3D" id="1.20.1250.20">
    <property type="entry name" value="MFS general substrate transporter like domains"/>
    <property type="match status" value="1"/>
</dbReference>
<sequence length="687" mass="74964">MDDEQLRASAVARMTRAPVLPLLQGVNEDAHDQEGTDLCAFEELEGIAALEPLQTRTPQSQVLVRICSFILVTEFCERLSYYGIGGSLVLLFQSQLNYTNAQADNAYAVWSGLCYCAPLLGGWLADSYLGRFKTIGIFSGVYLLGLIILIIGVLPRDQMDATYADASAARTLTEALVYIGIYTMALGDGGIKPNVSTFGADQFDSRSAEGKRAMESFFNIFYAAINCGALISFTLVVSITQYGVSWIGGMDYRFSVGFSVAAIITTCGIAIFLFGRHRYTKLPPSGSVLARSLSILLQAARKGYGHWRGSRRSAFSESHRGDISNGDHANIGTVPLLPSAPPPFSSQLGSPALPWLDRAKRSNGGSFAAADVEGVKCVWRLLPFLLFLIPYWTCYTQMSTSFQNQGCQMDLSLKPFFPATKIAVSTLNLFDTLGIILLVPLFDRVVYPFFERRGQPLTQLQRFGAGFVFAALAMGTAGVLELYRKSQSPVETKYPTDADDMTTVHFLEEHISACKNIDDYNPLAYQSWFAAGAAASGRPPPSACAKVGPTYSNGTLPLSSIECDFVPLISHVSVFWQIPQFILVGISEILTSITSYAFFYAQAPPNMRSFSASLNLLTTALGTWLCIPLVALANSGKVQWVPSDVNKGNLAAFFFMLAGMMACMIVAFFFHARKYKPISHFDGIDSN</sequence>
<feature type="transmembrane region" description="Helical" evidence="6">
    <location>
        <begin position="108"/>
        <end position="125"/>
    </location>
</feature>
<feature type="transmembrane region" description="Helical" evidence="6">
    <location>
        <begin position="463"/>
        <end position="483"/>
    </location>
</feature>
<dbReference type="InterPro" id="IPR000109">
    <property type="entry name" value="POT_fam"/>
</dbReference>
<comment type="caution">
    <text evidence="7">The sequence shown here is derived from an EMBL/GenBank/DDBJ whole genome shotgun (WGS) entry which is preliminary data.</text>
</comment>
<dbReference type="GO" id="GO:0006857">
    <property type="term" value="P:oligopeptide transport"/>
    <property type="evidence" value="ECO:0007669"/>
    <property type="project" value="InterPro"/>
</dbReference>
<keyword evidence="3 6" id="KW-0812">Transmembrane</keyword>
<evidence type="ECO:0000256" key="1">
    <source>
        <dbReference type="ARBA" id="ARBA00004141"/>
    </source>
</evidence>
<dbReference type="OrthoDB" id="8904098at2759"/>
<feature type="transmembrane region" description="Helical" evidence="6">
    <location>
        <begin position="422"/>
        <end position="442"/>
    </location>
</feature>
<name>W7TJG8_9STRA</name>
<accession>W7TJG8</accession>
<dbReference type="SUPFAM" id="SSF103473">
    <property type="entry name" value="MFS general substrate transporter"/>
    <property type="match status" value="2"/>
</dbReference>
<evidence type="ECO:0000256" key="6">
    <source>
        <dbReference type="SAM" id="Phobius"/>
    </source>
</evidence>
<evidence type="ECO:0000256" key="3">
    <source>
        <dbReference type="ARBA" id="ARBA00022692"/>
    </source>
</evidence>
<feature type="transmembrane region" description="Helical" evidence="6">
    <location>
        <begin position="252"/>
        <end position="274"/>
    </location>
</feature>
<feature type="transmembrane region" description="Helical" evidence="6">
    <location>
        <begin position="612"/>
        <end position="631"/>
    </location>
</feature>
<dbReference type="GO" id="GO:0022857">
    <property type="term" value="F:transmembrane transporter activity"/>
    <property type="evidence" value="ECO:0007669"/>
    <property type="project" value="InterPro"/>
</dbReference>
<feature type="transmembrane region" description="Helical" evidence="6">
    <location>
        <begin position="651"/>
        <end position="670"/>
    </location>
</feature>
<dbReference type="PROSITE" id="PS01022">
    <property type="entry name" value="PTR2_1"/>
    <property type="match status" value="1"/>
</dbReference>
<keyword evidence="8" id="KW-1185">Reference proteome</keyword>
<dbReference type="InterPro" id="IPR036259">
    <property type="entry name" value="MFS_trans_sf"/>
</dbReference>
<dbReference type="EMBL" id="AZIL01001543">
    <property type="protein sequence ID" value="EWM23683.1"/>
    <property type="molecule type" value="Genomic_DNA"/>
</dbReference>
<feature type="transmembrane region" description="Helical" evidence="6">
    <location>
        <begin position="216"/>
        <end position="240"/>
    </location>
</feature>
<feature type="transmembrane region" description="Helical" evidence="6">
    <location>
        <begin position="578"/>
        <end position="600"/>
    </location>
</feature>
<comment type="subcellular location">
    <subcellularLocation>
        <location evidence="1">Membrane</location>
        <topology evidence="1">Multi-pass membrane protein</topology>
    </subcellularLocation>
</comment>
<dbReference type="AlphaFoldDB" id="W7TJG8"/>
<dbReference type="PANTHER" id="PTHR11654">
    <property type="entry name" value="OLIGOPEPTIDE TRANSPORTER-RELATED"/>
    <property type="match status" value="1"/>
</dbReference>
<evidence type="ECO:0000256" key="5">
    <source>
        <dbReference type="ARBA" id="ARBA00023136"/>
    </source>
</evidence>
<keyword evidence="4 6" id="KW-1133">Transmembrane helix</keyword>
<protein>
    <submittedName>
        <fullName evidence="7">Peptide transporter ptr1</fullName>
    </submittedName>
</protein>
<proteinExistence type="inferred from homology"/>
<keyword evidence="5 6" id="KW-0472">Membrane</keyword>
<organism evidence="7 8">
    <name type="scientific">Nannochloropsis gaditana</name>
    <dbReference type="NCBI Taxonomy" id="72520"/>
    <lineage>
        <taxon>Eukaryota</taxon>
        <taxon>Sar</taxon>
        <taxon>Stramenopiles</taxon>
        <taxon>Ochrophyta</taxon>
        <taxon>Eustigmatophyceae</taxon>
        <taxon>Eustigmatales</taxon>
        <taxon>Monodopsidaceae</taxon>
        <taxon>Nannochloropsis</taxon>
    </lineage>
</organism>
<feature type="transmembrane region" description="Helical" evidence="6">
    <location>
        <begin position="137"/>
        <end position="155"/>
    </location>
</feature>